<dbReference type="PRINTS" id="PR00146">
    <property type="entry name" value="DHPICSNTHASE"/>
</dbReference>
<keyword evidence="8 12" id="KW-0457">Lysine biosynthesis</keyword>
<dbReference type="SMART" id="SM01130">
    <property type="entry name" value="DHDPS"/>
    <property type="match status" value="1"/>
</dbReference>
<dbReference type="CDD" id="cd00950">
    <property type="entry name" value="DHDPS"/>
    <property type="match status" value="1"/>
</dbReference>
<feature type="binding site" evidence="12">
    <location>
        <position position="46"/>
    </location>
    <ligand>
        <name>pyruvate</name>
        <dbReference type="ChEBI" id="CHEBI:15361"/>
    </ligand>
</feature>
<accession>A0ABT3X1K3</accession>
<comment type="caution">
    <text evidence="14">The sequence shown here is derived from an EMBL/GenBank/DDBJ whole genome shotgun (WGS) entry which is preliminary data.</text>
</comment>
<keyword evidence="9 12" id="KW-0456">Lyase</keyword>
<comment type="subunit">
    <text evidence="12">Homotetramer; dimer of dimers.</text>
</comment>
<evidence type="ECO:0000256" key="1">
    <source>
        <dbReference type="ARBA" id="ARBA00003294"/>
    </source>
</evidence>
<dbReference type="InterPro" id="IPR013785">
    <property type="entry name" value="Aldolase_TIM"/>
</dbReference>
<dbReference type="Proteomes" id="UP001208017">
    <property type="component" value="Unassembled WGS sequence"/>
</dbReference>
<evidence type="ECO:0000256" key="5">
    <source>
        <dbReference type="ARBA" id="ARBA00022490"/>
    </source>
</evidence>
<evidence type="ECO:0000313" key="14">
    <source>
        <dbReference type="EMBL" id="MCX7568579.1"/>
    </source>
</evidence>
<dbReference type="NCBIfam" id="TIGR00674">
    <property type="entry name" value="dapA"/>
    <property type="match status" value="1"/>
</dbReference>
<proteinExistence type="inferred from homology"/>
<reference evidence="14 15" key="1">
    <citation type="submission" date="2022-11" db="EMBL/GenBank/DDBJ databases">
        <title>Study of microbial diversity in lake waters.</title>
        <authorList>
            <person name="Zhang J."/>
        </authorList>
    </citation>
    <scope>NUCLEOTIDE SEQUENCE [LARGE SCALE GENOMIC DNA]</scope>
    <source>
        <strain evidence="14 15">DT12</strain>
    </source>
</reference>
<feature type="active site" description="Proton donor/acceptor" evidence="12">
    <location>
        <position position="134"/>
    </location>
</feature>
<protein>
    <recommendedName>
        <fullName evidence="4 12">4-hydroxy-tetrahydrodipicolinate synthase</fullName>
        <shortName evidence="12">HTPA synthase</shortName>
        <ecNumber evidence="4 12">4.3.3.7</ecNumber>
    </recommendedName>
</protein>
<dbReference type="EC" id="4.3.3.7" evidence="4 12"/>
<feature type="active site" description="Schiff-base intermediate with substrate" evidence="12">
    <location>
        <position position="162"/>
    </location>
</feature>
<evidence type="ECO:0000256" key="2">
    <source>
        <dbReference type="ARBA" id="ARBA00005120"/>
    </source>
</evidence>
<evidence type="ECO:0000256" key="4">
    <source>
        <dbReference type="ARBA" id="ARBA00012086"/>
    </source>
</evidence>
<evidence type="ECO:0000256" key="8">
    <source>
        <dbReference type="ARBA" id="ARBA00023154"/>
    </source>
</evidence>
<dbReference type="GO" id="GO:0008840">
    <property type="term" value="F:4-hydroxy-tetrahydrodipicolinate synthase activity"/>
    <property type="evidence" value="ECO:0007669"/>
    <property type="project" value="UniProtKB-EC"/>
</dbReference>
<evidence type="ECO:0000256" key="12">
    <source>
        <dbReference type="HAMAP-Rule" id="MF_00418"/>
    </source>
</evidence>
<evidence type="ECO:0000256" key="6">
    <source>
        <dbReference type="ARBA" id="ARBA00022605"/>
    </source>
</evidence>
<dbReference type="PANTHER" id="PTHR12128:SF66">
    <property type="entry name" value="4-HYDROXY-2-OXOGLUTARATE ALDOLASE, MITOCHONDRIAL"/>
    <property type="match status" value="1"/>
</dbReference>
<comment type="similarity">
    <text evidence="3 12 13">Belongs to the DapA family.</text>
</comment>
<dbReference type="HAMAP" id="MF_00418">
    <property type="entry name" value="DapA"/>
    <property type="match status" value="1"/>
</dbReference>
<dbReference type="PIRSF" id="PIRSF001365">
    <property type="entry name" value="DHDPS"/>
    <property type="match status" value="1"/>
</dbReference>
<keyword evidence="15" id="KW-1185">Reference proteome</keyword>
<comment type="caution">
    <text evidence="12">Was originally thought to be a dihydrodipicolinate synthase (DHDPS), catalyzing the condensation of (S)-aspartate-beta-semialdehyde [(S)-ASA] and pyruvate to dihydrodipicolinate (DHDP). However, it was shown in E.coli that the product of the enzymatic reaction is not dihydrodipicolinate but in fact (4S)-4-hydroxy-2,3,4,5-tetrahydro-(2S)-dipicolinic acid (HTPA), and that the consecutive dehydration reaction leading to DHDP is not spontaneous but catalyzed by DapB.</text>
</comment>
<name>A0ABT3X1K3_9BACL</name>
<comment type="catalytic activity">
    <reaction evidence="11 12">
        <text>L-aspartate 4-semialdehyde + pyruvate = (2S,4S)-4-hydroxy-2,3,4,5-tetrahydrodipicolinate + H2O + H(+)</text>
        <dbReference type="Rhea" id="RHEA:34171"/>
        <dbReference type="ChEBI" id="CHEBI:15361"/>
        <dbReference type="ChEBI" id="CHEBI:15377"/>
        <dbReference type="ChEBI" id="CHEBI:15378"/>
        <dbReference type="ChEBI" id="CHEBI:67139"/>
        <dbReference type="ChEBI" id="CHEBI:537519"/>
        <dbReference type="EC" id="4.3.3.7"/>
    </reaction>
</comment>
<comment type="subcellular location">
    <subcellularLocation>
        <location evidence="12">Cytoplasm</location>
    </subcellularLocation>
</comment>
<evidence type="ECO:0000256" key="13">
    <source>
        <dbReference type="PIRNR" id="PIRNR001365"/>
    </source>
</evidence>
<dbReference type="SUPFAM" id="SSF51569">
    <property type="entry name" value="Aldolase"/>
    <property type="match status" value="1"/>
</dbReference>
<sequence length="293" mass="31285">MDFGRLMTAMVTPFDAGLNIDFQKVDALVEHLIATGTTTIVVAGTTGESPTLSHDEKLALFQHVVEKVAGRVKVVAGTGSNNTADSVQFSQEAEALGVDGLLLVAPYYNKPSQEGLYQHFKTIAESVKIPCILYNIPGRTSINVEASTQLRLAQIPNIVATKESSGDFSQIIDILSGAPEGFYVYSGDDFLTLPMMSIGAYGIVSVAAHVVGEEMTAMINAFVEGNLAEAVRLNIELTPVFKGLFLTTNPTLVKAALSTQGIEVGGVRLPLVAADESLIEEVKKRLKKVKDKA</sequence>
<evidence type="ECO:0000313" key="15">
    <source>
        <dbReference type="Proteomes" id="UP001208017"/>
    </source>
</evidence>
<comment type="function">
    <text evidence="1 12">Catalyzes the condensation of (S)-aspartate-beta-semialdehyde [(S)-ASA] and pyruvate to 4-hydroxy-tetrahydrodipicolinate (HTPA).</text>
</comment>
<dbReference type="Gene3D" id="3.20.20.70">
    <property type="entry name" value="Aldolase class I"/>
    <property type="match status" value="1"/>
</dbReference>
<dbReference type="InterPro" id="IPR005263">
    <property type="entry name" value="DapA"/>
</dbReference>
<feature type="site" description="Part of a proton relay during catalysis" evidence="12">
    <location>
        <position position="45"/>
    </location>
</feature>
<evidence type="ECO:0000256" key="10">
    <source>
        <dbReference type="ARBA" id="ARBA00023270"/>
    </source>
</evidence>
<keyword evidence="6 12" id="KW-0028">Amino-acid biosynthesis</keyword>
<gene>
    <name evidence="12 14" type="primary">dapA</name>
    <name evidence="14" type="ORF">OS242_01175</name>
</gene>
<dbReference type="PANTHER" id="PTHR12128">
    <property type="entry name" value="DIHYDRODIPICOLINATE SYNTHASE"/>
    <property type="match status" value="1"/>
</dbReference>
<keyword evidence="7 12" id="KW-0220">Diaminopimelate biosynthesis</keyword>
<feature type="site" description="Part of a proton relay during catalysis" evidence="12">
    <location>
        <position position="108"/>
    </location>
</feature>
<keyword evidence="10 12" id="KW-0704">Schiff base</keyword>
<keyword evidence="5 12" id="KW-0963">Cytoplasm</keyword>
<dbReference type="Pfam" id="PF00701">
    <property type="entry name" value="DHDPS"/>
    <property type="match status" value="1"/>
</dbReference>
<comment type="pathway">
    <text evidence="2 12">Amino-acid biosynthesis; L-lysine biosynthesis via DAP pathway; (S)-tetrahydrodipicolinate from L-aspartate: step 3/4.</text>
</comment>
<dbReference type="EMBL" id="JAPMLT010000001">
    <property type="protein sequence ID" value="MCX7568579.1"/>
    <property type="molecule type" value="Genomic_DNA"/>
</dbReference>
<dbReference type="RefSeq" id="WP_267149822.1">
    <property type="nucleotide sequence ID" value="NZ_JAPMLT010000001.1"/>
</dbReference>
<evidence type="ECO:0000256" key="3">
    <source>
        <dbReference type="ARBA" id="ARBA00007592"/>
    </source>
</evidence>
<evidence type="ECO:0000256" key="11">
    <source>
        <dbReference type="ARBA" id="ARBA00047836"/>
    </source>
</evidence>
<dbReference type="InterPro" id="IPR002220">
    <property type="entry name" value="DapA-like"/>
</dbReference>
<organism evidence="14 15">
    <name type="scientific">Tumebacillus lacus</name>
    <dbReference type="NCBI Taxonomy" id="2995335"/>
    <lineage>
        <taxon>Bacteria</taxon>
        <taxon>Bacillati</taxon>
        <taxon>Bacillota</taxon>
        <taxon>Bacilli</taxon>
        <taxon>Bacillales</taxon>
        <taxon>Alicyclobacillaceae</taxon>
        <taxon>Tumebacillus</taxon>
    </lineage>
</organism>
<evidence type="ECO:0000256" key="7">
    <source>
        <dbReference type="ARBA" id="ARBA00022915"/>
    </source>
</evidence>
<feature type="binding site" evidence="12">
    <location>
        <position position="204"/>
    </location>
    <ligand>
        <name>pyruvate</name>
        <dbReference type="ChEBI" id="CHEBI:15361"/>
    </ligand>
</feature>
<evidence type="ECO:0000256" key="9">
    <source>
        <dbReference type="ARBA" id="ARBA00023239"/>
    </source>
</evidence>